<evidence type="ECO:0000256" key="1">
    <source>
        <dbReference type="SAM" id="MobiDB-lite"/>
    </source>
</evidence>
<gene>
    <name evidence="2" type="ORF">B0T20DRAFT_412004</name>
</gene>
<organism evidence="2 3">
    <name type="scientific">Sordaria brevicollis</name>
    <dbReference type="NCBI Taxonomy" id="83679"/>
    <lineage>
        <taxon>Eukaryota</taxon>
        <taxon>Fungi</taxon>
        <taxon>Dikarya</taxon>
        <taxon>Ascomycota</taxon>
        <taxon>Pezizomycotina</taxon>
        <taxon>Sordariomycetes</taxon>
        <taxon>Sordariomycetidae</taxon>
        <taxon>Sordariales</taxon>
        <taxon>Sordariaceae</taxon>
        <taxon>Sordaria</taxon>
    </lineage>
</organism>
<feature type="region of interest" description="Disordered" evidence="1">
    <location>
        <begin position="1"/>
        <end position="43"/>
    </location>
</feature>
<dbReference type="AlphaFoldDB" id="A0AAE0PFC0"/>
<reference evidence="2" key="2">
    <citation type="submission" date="2023-07" db="EMBL/GenBank/DDBJ databases">
        <authorList>
            <consortium name="Lawrence Berkeley National Laboratory"/>
            <person name="Haridas S."/>
            <person name="Hensen N."/>
            <person name="Bonometti L."/>
            <person name="Westerberg I."/>
            <person name="Brannstrom I.O."/>
            <person name="Guillou S."/>
            <person name="Cros-Aarteil S."/>
            <person name="Calhoun S."/>
            <person name="Kuo A."/>
            <person name="Mondo S."/>
            <person name="Pangilinan J."/>
            <person name="Riley R."/>
            <person name="LaButti K."/>
            <person name="Andreopoulos B."/>
            <person name="Lipzen A."/>
            <person name="Chen C."/>
            <person name="Yanf M."/>
            <person name="Daum C."/>
            <person name="Ng V."/>
            <person name="Clum A."/>
            <person name="Steindorff A."/>
            <person name="Ohm R."/>
            <person name="Martin F."/>
            <person name="Silar P."/>
            <person name="Natvig D."/>
            <person name="Lalanne C."/>
            <person name="Gautier V."/>
            <person name="Ament-velasquez S.L."/>
            <person name="Kruys A."/>
            <person name="Hutchinson M.I."/>
            <person name="Powell A.J."/>
            <person name="Barry K."/>
            <person name="Miller A.N."/>
            <person name="Grigoriev I.V."/>
            <person name="Debuchy R."/>
            <person name="Gladieux P."/>
            <person name="Thoren M.H."/>
            <person name="Johannesson H."/>
        </authorList>
    </citation>
    <scope>NUCLEOTIDE SEQUENCE</scope>
    <source>
        <strain evidence="2">FGSC 1904</strain>
    </source>
</reference>
<evidence type="ECO:0000313" key="2">
    <source>
        <dbReference type="EMBL" id="KAK3398774.1"/>
    </source>
</evidence>
<name>A0AAE0PFC0_SORBR</name>
<accession>A0AAE0PFC0</accession>
<sequence length="58" mass="6268">MPAHDGKHNSPCPASARQAKEQSPPPPSPQRRETITIQPIGEIDCFTRPPVTHIGCAL</sequence>
<dbReference type="EMBL" id="JAUTDP010000006">
    <property type="protein sequence ID" value="KAK3398774.1"/>
    <property type="molecule type" value="Genomic_DNA"/>
</dbReference>
<evidence type="ECO:0000313" key="3">
    <source>
        <dbReference type="Proteomes" id="UP001281003"/>
    </source>
</evidence>
<proteinExistence type="predicted"/>
<protein>
    <submittedName>
        <fullName evidence="2">Uncharacterized protein</fullName>
    </submittedName>
</protein>
<comment type="caution">
    <text evidence="2">The sequence shown here is derived from an EMBL/GenBank/DDBJ whole genome shotgun (WGS) entry which is preliminary data.</text>
</comment>
<reference evidence="2" key="1">
    <citation type="journal article" date="2023" name="Mol. Phylogenet. Evol.">
        <title>Genome-scale phylogeny and comparative genomics of the fungal order Sordariales.</title>
        <authorList>
            <person name="Hensen N."/>
            <person name="Bonometti L."/>
            <person name="Westerberg I."/>
            <person name="Brannstrom I.O."/>
            <person name="Guillou S."/>
            <person name="Cros-Aarteil S."/>
            <person name="Calhoun S."/>
            <person name="Haridas S."/>
            <person name="Kuo A."/>
            <person name="Mondo S."/>
            <person name="Pangilinan J."/>
            <person name="Riley R."/>
            <person name="LaButti K."/>
            <person name="Andreopoulos B."/>
            <person name="Lipzen A."/>
            <person name="Chen C."/>
            <person name="Yan M."/>
            <person name="Daum C."/>
            <person name="Ng V."/>
            <person name="Clum A."/>
            <person name="Steindorff A."/>
            <person name="Ohm R.A."/>
            <person name="Martin F."/>
            <person name="Silar P."/>
            <person name="Natvig D.O."/>
            <person name="Lalanne C."/>
            <person name="Gautier V."/>
            <person name="Ament-Velasquez S.L."/>
            <person name="Kruys A."/>
            <person name="Hutchinson M.I."/>
            <person name="Powell A.J."/>
            <person name="Barry K."/>
            <person name="Miller A.N."/>
            <person name="Grigoriev I.V."/>
            <person name="Debuchy R."/>
            <person name="Gladieux P."/>
            <person name="Hiltunen Thoren M."/>
            <person name="Johannesson H."/>
        </authorList>
    </citation>
    <scope>NUCLEOTIDE SEQUENCE</scope>
    <source>
        <strain evidence="2">FGSC 1904</strain>
    </source>
</reference>
<keyword evidence="3" id="KW-1185">Reference proteome</keyword>
<dbReference type="Proteomes" id="UP001281003">
    <property type="component" value="Unassembled WGS sequence"/>
</dbReference>